<keyword evidence="4" id="KW-1185">Reference proteome</keyword>
<dbReference type="PANTHER" id="PTHR13318:SF92">
    <property type="entry name" value="F-BOX_LRR-REPEAT PROTEIN 8-RELATED"/>
    <property type="match status" value="1"/>
</dbReference>
<evidence type="ECO:0000313" key="3">
    <source>
        <dbReference type="EMBL" id="KAG7557002.1"/>
    </source>
</evidence>
<dbReference type="FunFam" id="3.80.10.10:FF:001170">
    <property type="entry name" value="Predicted protein"/>
    <property type="match status" value="1"/>
</dbReference>
<reference evidence="3 4" key="1">
    <citation type="submission" date="2020-12" db="EMBL/GenBank/DDBJ databases">
        <title>Concerted genomic and epigenomic changes stabilize Arabidopsis allopolyploids.</title>
        <authorList>
            <person name="Chen Z."/>
        </authorList>
    </citation>
    <scope>NUCLEOTIDE SEQUENCE [LARGE SCALE GENOMIC DNA]</scope>
    <source>
        <strain evidence="3">As9502</strain>
        <tissue evidence="3">Leaf</tissue>
    </source>
</reference>
<feature type="region of interest" description="Disordered" evidence="1">
    <location>
        <begin position="175"/>
        <end position="217"/>
    </location>
</feature>
<dbReference type="PANTHER" id="PTHR13318">
    <property type="entry name" value="PARTNER OF PAIRED, ISOFORM B-RELATED"/>
    <property type="match status" value="1"/>
</dbReference>
<evidence type="ECO:0000256" key="1">
    <source>
        <dbReference type="SAM" id="MobiDB-lite"/>
    </source>
</evidence>
<dbReference type="Proteomes" id="UP000694251">
    <property type="component" value="Chromosome 11"/>
</dbReference>
<dbReference type="InterPro" id="IPR006553">
    <property type="entry name" value="Leu-rich_rpt_Cys-con_subtyp"/>
</dbReference>
<protein>
    <submittedName>
        <fullName evidence="3">F-box domain</fullName>
    </submittedName>
</protein>
<feature type="compositionally biased region" description="Polar residues" evidence="1">
    <location>
        <begin position="187"/>
        <end position="214"/>
    </location>
</feature>
<dbReference type="Pfam" id="PF13516">
    <property type="entry name" value="LRR_6"/>
    <property type="match status" value="1"/>
</dbReference>
<dbReference type="CDD" id="cd22159">
    <property type="entry name" value="F-box_AtTIR1-like"/>
    <property type="match status" value="1"/>
</dbReference>
<name>A0A8T1ZDD1_ARASU</name>
<gene>
    <name evidence="3" type="ORF">ISN44_As11g030020</name>
</gene>
<comment type="caution">
    <text evidence="3">The sequence shown here is derived from an EMBL/GenBank/DDBJ whole genome shotgun (WGS) entry which is preliminary data.</text>
</comment>
<dbReference type="InterPro" id="IPR001810">
    <property type="entry name" value="F-box_dom"/>
</dbReference>
<evidence type="ECO:0000313" key="4">
    <source>
        <dbReference type="Proteomes" id="UP000694251"/>
    </source>
</evidence>
<dbReference type="FunFam" id="3.80.10.10:FF:001403">
    <property type="entry name" value="Predicted protein"/>
    <property type="match status" value="1"/>
</dbReference>
<dbReference type="GO" id="GO:0019005">
    <property type="term" value="C:SCF ubiquitin ligase complex"/>
    <property type="evidence" value="ECO:0007669"/>
    <property type="project" value="TreeGrafter"/>
</dbReference>
<dbReference type="EMBL" id="JAEFBJ010000011">
    <property type="protein sequence ID" value="KAG7557002.1"/>
    <property type="molecule type" value="Genomic_DNA"/>
</dbReference>
<dbReference type="SMART" id="SM00256">
    <property type="entry name" value="FBOX"/>
    <property type="match status" value="1"/>
</dbReference>
<organism evidence="3 4">
    <name type="scientific">Arabidopsis suecica</name>
    <name type="common">Swedish thale-cress</name>
    <name type="synonym">Cardaminopsis suecica</name>
    <dbReference type="NCBI Taxonomy" id="45249"/>
    <lineage>
        <taxon>Eukaryota</taxon>
        <taxon>Viridiplantae</taxon>
        <taxon>Streptophyta</taxon>
        <taxon>Embryophyta</taxon>
        <taxon>Tracheophyta</taxon>
        <taxon>Spermatophyta</taxon>
        <taxon>Magnoliopsida</taxon>
        <taxon>eudicotyledons</taxon>
        <taxon>Gunneridae</taxon>
        <taxon>Pentapetalae</taxon>
        <taxon>rosids</taxon>
        <taxon>malvids</taxon>
        <taxon>Brassicales</taxon>
        <taxon>Brassicaceae</taxon>
        <taxon>Camelineae</taxon>
        <taxon>Arabidopsis</taxon>
    </lineage>
</organism>
<dbReference type="AlphaFoldDB" id="A0A8T1ZDD1"/>
<feature type="domain" description="F-box" evidence="2">
    <location>
        <begin position="225"/>
        <end position="265"/>
    </location>
</feature>
<dbReference type="GO" id="GO:0031146">
    <property type="term" value="P:SCF-dependent proteasomal ubiquitin-dependent protein catabolic process"/>
    <property type="evidence" value="ECO:0007669"/>
    <property type="project" value="TreeGrafter"/>
</dbReference>
<sequence length="704" mass="76334">MVENHHHHLYSAYSNTCFGGYIVKAAVGKPIHPLAVVVVSSLRCSCGPIRRWRSFVDDASRFEDAGGKQQVVSHGSPVLLVDATAAEVGWGDGGCTISRGGSGSEDGDAGCRIAAHSGRFVADWWVGGRETVTEIGCFRRCFSVPRLCREVVDFASAGAHERLCWQQLSKTGGSRREHCEPHRRRMGQSTSTFRRSKASFTSPVLPNEGEQNSGADEPYDCTSNLPDECLSLIFQSLTCADRKRCSLVCRRWLTIEGQCRHRLSLKAQSDLISVIPSLFSRFDSVTKLVLRSDRRSLGICDNAFVMISARCRNLTRLKLRGCREISDLGMVAFSGNCRSLKKVSFGSCGFGVKGMNALLNSCLGLEELSVKRLRGINNVAGAGVELIGPGAAAGSLKMICLKELHNGQCFAPLLSGAKGLRTLKIFRCSGDWDQVFQEVGNQVNAIVEIHLERIQMSDLGLTALSKCSGVEVLHLVKTPDCTNVGLALVAERCKLLRKLHIDGWKTNRIGDEGLIVVAKSCWNLQELVLIGVNPTKLSLEAIVSNCLNLERLALCGSDTVGDTELCCIAEKCLALRKLCIKNCPITDDGIKALGTGCPNLLKVKVKKCRGVTTEGADLLRTRRALLVVNLDTPETPIAEVNEGGAQEDAVEFPPSRLQIPTLGIASGSTSRSTSFKSRLGLMSRGNLVACALRRLGSRSRSRND</sequence>
<dbReference type="Pfam" id="PF12937">
    <property type="entry name" value="F-box-like"/>
    <property type="match status" value="1"/>
</dbReference>
<dbReference type="InterPro" id="IPR057207">
    <property type="entry name" value="FBXL15_LRR"/>
</dbReference>
<dbReference type="Pfam" id="PF25372">
    <property type="entry name" value="DUF7885"/>
    <property type="match status" value="1"/>
</dbReference>
<dbReference type="OrthoDB" id="423607at2759"/>
<accession>A0A8T1ZDD1</accession>
<dbReference type="FunFam" id="1.20.1280.50:FF:000023">
    <property type="entry name" value="F-box/LRR-repeat protein 4"/>
    <property type="match status" value="1"/>
</dbReference>
<dbReference type="SMART" id="SM00367">
    <property type="entry name" value="LRR_CC"/>
    <property type="match status" value="7"/>
</dbReference>
<evidence type="ECO:0000259" key="2">
    <source>
        <dbReference type="SMART" id="SM00256"/>
    </source>
</evidence>
<dbReference type="InterPro" id="IPR001611">
    <property type="entry name" value="Leu-rich_rpt"/>
</dbReference>
<proteinExistence type="predicted"/>